<comment type="similarity">
    <text evidence="1">Belongs to the iron-sulfur cluster assembly SufBD family.</text>
</comment>
<sequence length="340" mass="37891">MMNIEDFLENYSNVGMNPYIVLNDHRPLMMEISDEELQILNIKNPKVEEYIKKYDVQENTFKEYTGYLILLSKGSQSSVQTCFLTSQSGFEQNVRNVIVAEENSHLEIFTGCLSNVHVKGNVHNAITDMFVGRNATMTFNMIHSWGETSRVFPKTRVHVEEGGVFISNYVVWEKVKEIRSNPHAFVKDGGKAVMQSLVYSHEGTKLDIGGKIGLEGKESSGEILSSVVSNGGEYKTVTEILGEGKDSRGHIECNAVLLEKSGIVETIPLLKAKESSVQLSHEASIGKISKEEIQYLQTKGLTEDQARELIVKGFVNDSVKKMPPSVQDKIENMMASGKGF</sequence>
<organism evidence="3 4">
    <name type="scientific">candidate division WS6 bacterium 34_10</name>
    <dbReference type="NCBI Taxonomy" id="1641389"/>
    <lineage>
        <taxon>Bacteria</taxon>
        <taxon>Candidatus Dojkabacteria</taxon>
    </lineage>
</organism>
<dbReference type="InterPro" id="IPR000825">
    <property type="entry name" value="SUF_FeS_clus_asmbl_SufBD_core"/>
</dbReference>
<proteinExistence type="inferred from homology"/>
<dbReference type="SUPFAM" id="SSF101960">
    <property type="entry name" value="Stabilizer of iron transporter SufD"/>
    <property type="match status" value="1"/>
</dbReference>
<evidence type="ECO:0000259" key="2">
    <source>
        <dbReference type="Pfam" id="PF01458"/>
    </source>
</evidence>
<evidence type="ECO:0000256" key="1">
    <source>
        <dbReference type="ARBA" id="ARBA00043967"/>
    </source>
</evidence>
<dbReference type="Pfam" id="PF01458">
    <property type="entry name" value="SUFBD_core"/>
    <property type="match status" value="1"/>
</dbReference>
<dbReference type="AlphaFoldDB" id="A0A101HJH8"/>
<feature type="domain" description="SUF system FeS cluster assembly SufBD core" evidence="2">
    <location>
        <begin position="85"/>
        <end position="314"/>
    </location>
</feature>
<dbReference type="Proteomes" id="UP000053904">
    <property type="component" value="Unassembled WGS sequence"/>
</dbReference>
<dbReference type="InterPro" id="IPR037284">
    <property type="entry name" value="SUF_FeS_clus_asmbl_SufBD_sf"/>
</dbReference>
<evidence type="ECO:0000313" key="4">
    <source>
        <dbReference type="Proteomes" id="UP000053904"/>
    </source>
</evidence>
<dbReference type="PANTHER" id="PTHR30508">
    <property type="entry name" value="FES CLUSTER ASSEMBLY PROTEIN SUF"/>
    <property type="match status" value="1"/>
</dbReference>
<dbReference type="PANTHER" id="PTHR30508:SF1">
    <property type="entry name" value="UPF0051 PROTEIN ABCI8, CHLOROPLASTIC-RELATED"/>
    <property type="match status" value="1"/>
</dbReference>
<dbReference type="GO" id="GO:0016226">
    <property type="term" value="P:iron-sulfur cluster assembly"/>
    <property type="evidence" value="ECO:0007669"/>
    <property type="project" value="InterPro"/>
</dbReference>
<protein>
    <submittedName>
        <fullName evidence="3">SufBD protein</fullName>
    </submittedName>
</protein>
<name>A0A101HJH8_9BACT</name>
<accession>A0A101HJH8</accession>
<comment type="caution">
    <text evidence="3">The sequence shown here is derived from an EMBL/GenBank/DDBJ whole genome shotgun (WGS) entry which is preliminary data.</text>
</comment>
<reference evidence="4" key="1">
    <citation type="journal article" date="2015" name="MBio">
        <title>Genome-Resolved Metagenomic Analysis Reveals Roles for Candidate Phyla and Other Microbial Community Members in Biogeochemical Transformations in Oil Reservoirs.</title>
        <authorList>
            <person name="Hu P."/>
            <person name="Tom L."/>
            <person name="Singh A."/>
            <person name="Thomas B.C."/>
            <person name="Baker B.J."/>
            <person name="Piceno Y.M."/>
            <person name="Andersen G.L."/>
            <person name="Banfield J.F."/>
        </authorList>
    </citation>
    <scope>NUCLEOTIDE SEQUENCE [LARGE SCALE GENOMIC DNA]</scope>
</reference>
<evidence type="ECO:0000313" key="3">
    <source>
        <dbReference type="EMBL" id="KUK77833.1"/>
    </source>
</evidence>
<dbReference type="EMBL" id="LGGO01000003">
    <property type="protein sequence ID" value="KUK77833.1"/>
    <property type="molecule type" value="Genomic_DNA"/>
</dbReference>
<dbReference type="InterPro" id="IPR055346">
    <property type="entry name" value="Fe-S_cluster_assembly_SufBD"/>
</dbReference>
<gene>
    <name evidence="3" type="ORF">XD93_0061</name>
</gene>